<dbReference type="EMBL" id="JAOWKX010000003">
    <property type="protein sequence ID" value="MCV2884611.1"/>
    <property type="molecule type" value="Genomic_DNA"/>
</dbReference>
<dbReference type="InterPro" id="IPR052353">
    <property type="entry name" value="Benzoxazolinone_Detox_Enz"/>
</dbReference>
<evidence type="ECO:0000259" key="1">
    <source>
        <dbReference type="PROSITE" id="PS51340"/>
    </source>
</evidence>
<accession>A0ABT3A8G7</accession>
<dbReference type="PANTHER" id="PTHR30212">
    <property type="entry name" value="PROTEIN YIIM"/>
    <property type="match status" value="1"/>
</dbReference>
<comment type="caution">
    <text evidence="2">The sequence shown here is derived from an EMBL/GenBank/DDBJ whole genome shotgun (WGS) entry which is preliminary data.</text>
</comment>
<dbReference type="RefSeq" id="WP_263711891.1">
    <property type="nucleotide sequence ID" value="NZ_JAOWKX010000003.1"/>
</dbReference>
<protein>
    <submittedName>
        <fullName evidence="2">MOSC domain-containing protein</fullName>
    </submittedName>
</protein>
<organism evidence="2 3">
    <name type="scientific">Fluctibacter corallii</name>
    <dbReference type="NCBI Taxonomy" id="2984329"/>
    <lineage>
        <taxon>Bacteria</taxon>
        <taxon>Pseudomonadati</taxon>
        <taxon>Pseudomonadota</taxon>
        <taxon>Gammaproteobacteria</taxon>
        <taxon>Alteromonadales</taxon>
        <taxon>Alteromonadaceae</taxon>
        <taxon>Fluctibacter</taxon>
    </lineage>
</organism>
<dbReference type="PANTHER" id="PTHR30212:SF2">
    <property type="entry name" value="PROTEIN YIIM"/>
    <property type="match status" value="1"/>
</dbReference>
<evidence type="ECO:0000313" key="3">
    <source>
        <dbReference type="Proteomes" id="UP001652504"/>
    </source>
</evidence>
<dbReference type="Proteomes" id="UP001652504">
    <property type="component" value="Unassembled WGS sequence"/>
</dbReference>
<sequence length="232" mass="26212">MTIEKHTNAETITSVRIGEVKQIPGSDLLSGINKSEYNAPLFLTKEGLKGDHQADRRFHGGPEKALHFYHRGHYAYWRKVVKSPNPIEVGSFGENITCTQFHERNVRVGDIFRLGDTVIQVSQGRQPCFKLNAKFQVPDMSVKVQQSGRTGWYCRVLEEGEVKPNDTLTLLEPNSSGLTLAKINFIIFSPSLDPQLLSAVAETDSLSESWRRLARLRLESGKVENWDKRLFG</sequence>
<dbReference type="InterPro" id="IPR011037">
    <property type="entry name" value="Pyrv_Knase-like_insert_dom_sf"/>
</dbReference>
<dbReference type="Gene3D" id="2.40.33.20">
    <property type="entry name" value="PK beta-barrel domain-like"/>
    <property type="match status" value="1"/>
</dbReference>
<dbReference type="Pfam" id="PF03475">
    <property type="entry name" value="YiiM_3-alpha"/>
    <property type="match status" value="1"/>
</dbReference>
<dbReference type="Pfam" id="PF03473">
    <property type="entry name" value="MOSC"/>
    <property type="match status" value="1"/>
</dbReference>
<evidence type="ECO:0000313" key="2">
    <source>
        <dbReference type="EMBL" id="MCV2884611.1"/>
    </source>
</evidence>
<name>A0ABT3A8G7_9ALTE</name>
<dbReference type="InterPro" id="IPR005163">
    <property type="entry name" value="Tri_helical_YiiM-like"/>
</dbReference>
<dbReference type="PROSITE" id="PS51340">
    <property type="entry name" value="MOSC"/>
    <property type="match status" value="1"/>
</dbReference>
<reference evidence="2 3" key="1">
    <citation type="submission" date="2022-10" db="EMBL/GenBank/DDBJ databases">
        <title>Aestuariibacter sp. AA17 isolated from Montipora capitata coral fragment.</title>
        <authorList>
            <person name="Emsley S.A."/>
            <person name="Pfannmuller K.M."/>
            <person name="Loughran R.M."/>
            <person name="Shlafstein M."/>
            <person name="Papke E."/>
            <person name="Saw J.H."/>
            <person name="Ushijima B."/>
            <person name="Videau P."/>
        </authorList>
    </citation>
    <scope>NUCLEOTIDE SEQUENCE [LARGE SCALE GENOMIC DNA]</scope>
    <source>
        <strain evidence="2 3">AA17</strain>
    </source>
</reference>
<dbReference type="SUPFAM" id="SSF50800">
    <property type="entry name" value="PK beta-barrel domain-like"/>
    <property type="match status" value="1"/>
</dbReference>
<dbReference type="InterPro" id="IPR005302">
    <property type="entry name" value="MoCF_Sase_C"/>
</dbReference>
<keyword evidence="3" id="KW-1185">Reference proteome</keyword>
<gene>
    <name evidence="2" type="ORF">OE749_07880</name>
</gene>
<proteinExistence type="predicted"/>
<feature type="domain" description="MOSC" evidence="1">
    <location>
        <begin position="35"/>
        <end position="171"/>
    </location>
</feature>